<name>A0A2Z6GDZ0_9PROT</name>
<keyword evidence="8 12" id="KW-0812">Transmembrane</keyword>
<feature type="transmembrane region" description="Helical" evidence="12">
    <location>
        <begin position="6"/>
        <end position="27"/>
    </location>
</feature>
<evidence type="ECO:0000256" key="11">
    <source>
        <dbReference type="ARBA" id="ARBA00023136"/>
    </source>
</evidence>
<evidence type="ECO:0000256" key="9">
    <source>
        <dbReference type="ARBA" id="ARBA00022748"/>
    </source>
</evidence>
<keyword evidence="11 12" id="KW-0472">Membrane</keyword>
<evidence type="ECO:0000256" key="7">
    <source>
        <dbReference type="ARBA" id="ARBA00022519"/>
    </source>
</evidence>
<evidence type="ECO:0000256" key="1">
    <source>
        <dbReference type="ARBA" id="ARBA00002442"/>
    </source>
</evidence>
<dbReference type="STRING" id="1188319.OYT1_01153"/>
<dbReference type="EMBL" id="AP018738">
    <property type="protein sequence ID" value="BBE51687.1"/>
    <property type="molecule type" value="Genomic_DNA"/>
</dbReference>
<comment type="subcellular location">
    <subcellularLocation>
        <location evidence="2 12">Cell inner membrane</location>
        <topology evidence="2 12">Single-pass membrane protein</topology>
    </subcellularLocation>
</comment>
<protein>
    <recommendedName>
        <fullName evidence="4 12">Heme exporter protein D</fullName>
    </recommendedName>
</protein>
<evidence type="ECO:0000256" key="10">
    <source>
        <dbReference type="ARBA" id="ARBA00022989"/>
    </source>
</evidence>
<dbReference type="GO" id="GO:0017004">
    <property type="term" value="P:cytochrome complex assembly"/>
    <property type="evidence" value="ECO:0007669"/>
    <property type="project" value="UniProtKB-KW"/>
</dbReference>
<gene>
    <name evidence="13" type="ORF">OYT1_ch2163</name>
</gene>
<dbReference type="NCBIfam" id="TIGR03141">
    <property type="entry name" value="cytochro_ccmD"/>
    <property type="match status" value="1"/>
</dbReference>
<comment type="similarity">
    <text evidence="3 12">Belongs to the CcmD/CycX/HelD family.</text>
</comment>
<evidence type="ECO:0000256" key="4">
    <source>
        <dbReference type="ARBA" id="ARBA00016461"/>
    </source>
</evidence>
<dbReference type="GO" id="GO:0005886">
    <property type="term" value="C:plasma membrane"/>
    <property type="evidence" value="ECO:0007669"/>
    <property type="project" value="UniProtKB-SubCell"/>
</dbReference>
<sequence length="48" mass="5557">MMSDHSFYIWGSYGMAALIFVIEILLVRQRRKSALRALRLQRDAGDEA</sequence>
<comment type="function">
    <text evidence="1 12">Required for the export of heme to the periplasm for the biogenesis of c-type cytochromes.</text>
</comment>
<evidence type="ECO:0000256" key="6">
    <source>
        <dbReference type="ARBA" id="ARBA00022475"/>
    </source>
</evidence>
<evidence type="ECO:0000256" key="8">
    <source>
        <dbReference type="ARBA" id="ARBA00022692"/>
    </source>
</evidence>
<evidence type="ECO:0000256" key="12">
    <source>
        <dbReference type="RuleBase" id="RU363101"/>
    </source>
</evidence>
<dbReference type="GO" id="GO:0015886">
    <property type="term" value="P:heme transport"/>
    <property type="evidence" value="ECO:0007669"/>
    <property type="project" value="InterPro"/>
</dbReference>
<proteinExistence type="inferred from homology"/>
<accession>A0A2Z6GDZ0</accession>
<organism evidence="13 14">
    <name type="scientific">Ferriphaselus amnicola</name>
    <dbReference type="NCBI Taxonomy" id="1188319"/>
    <lineage>
        <taxon>Bacteria</taxon>
        <taxon>Pseudomonadati</taxon>
        <taxon>Pseudomonadota</taxon>
        <taxon>Betaproteobacteria</taxon>
        <taxon>Nitrosomonadales</taxon>
        <taxon>Gallionellaceae</taxon>
        <taxon>Ferriphaselus</taxon>
    </lineage>
</organism>
<evidence type="ECO:0000313" key="13">
    <source>
        <dbReference type="EMBL" id="BBE51687.1"/>
    </source>
</evidence>
<evidence type="ECO:0000256" key="5">
    <source>
        <dbReference type="ARBA" id="ARBA00022448"/>
    </source>
</evidence>
<keyword evidence="10 12" id="KW-1133">Transmembrane helix</keyword>
<evidence type="ECO:0000256" key="3">
    <source>
        <dbReference type="ARBA" id="ARBA00008741"/>
    </source>
</evidence>
<keyword evidence="7 12" id="KW-0997">Cell inner membrane</keyword>
<dbReference type="OrthoDB" id="9815607at2"/>
<keyword evidence="6 12" id="KW-1003">Cell membrane</keyword>
<keyword evidence="14" id="KW-1185">Reference proteome</keyword>
<evidence type="ECO:0000313" key="14">
    <source>
        <dbReference type="Proteomes" id="UP000033070"/>
    </source>
</evidence>
<dbReference type="AlphaFoldDB" id="A0A2Z6GDZ0"/>
<keyword evidence="5 12" id="KW-0813">Transport</keyword>
<evidence type="ECO:0000256" key="2">
    <source>
        <dbReference type="ARBA" id="ARBA00004377"/>
    </source>
</evidence>
<dbReference type="Pfam" id="PF04995">
    <property type="entry name" value="CcmD"/>
    <property type="match status" value="1"/>
</dbReference>
<keyword evidence="9 12" id="KW-0201">Cytochrome c-type biogenesis</keyword>
<dbReference type="InterPro" id="IPR007078">
    <property type="entry name" value="Haem_export_protD_CcmD"/>
</dbReference>
<dbReference type="Proteomes" id="UP000033070">
    <property type="component" value="Chromosome"/>
</dbReference>
<reference evidence="13 14" key="1">
    <citation type="submission" date="2018-06" db="EMBL/GenBank/DDBJ databases">
        <title>OYT1 Genome Sequencing.</title>
        <authorList>
            <person name="Kato S."/>
            <person name="Itoh T."/>
            <person name="Ohkuma M."/>
        </authorList>
    </citation>
    <scope>NUCLEOTIDE SEQUENCE [LARGE SCALE GENOMIC DNA]</scope>
    <source>
        <strain evidence="13 14">OYT1</strain>
    </source>
</reference>
<dbReference type="KEGG" id="fam:OYT1_ch2163"/>